<comment type="similarity">
    <text evidence="1 3">Belongs to the short-chain dehydrogenases/reductases (SDR) family.</text>
</comment>
<organism evidence="4 5">
    <name type="scientific">Zophobas morio</name>
    <dbReference type="NCBI Taxonomy" id="2755281"/>
    <lineage>
        <taxon>Eukaryota</taxon>
        <taxon>Metazoa</taxon>
        <taxon>Ecdysozoa</taxon>
        <taxon>Arthropoda</taxon>
        <taxon>Hexapoda</taxon>
        <taxon>Insecta</taxon>
        <taxon>Pterygota</taxon>
        <taxon>Neoptera</taxon>
        <taxon>Endopterygota</taxon>
        <taxon>Coleoptera</taxon>
        <taxon>Polyphaga</taxon>
        <taxon>Cucujiformia</taxon>
        <taxon>Tenebrionidae</taxon>
        <taxon>Zophobas</taxon>
    </lineage>
</organism>
<dbReference type="EMBL" id="JALNTZ010000857">
    <property type="protein sequence ID" value="KAJ3630068.1"/>
    <property type="molecule type" value="Genomic_DNA"/>
</dbReference>
<keyword evidence="2" id="KW-0560">Oxidoreductase</keyword>
<dbReference type="SUPFAM" id="SSF51735">
    <property type="entry name" value="NAD(P)-binding Rossmann-fold domains"/>
    <property type="match status" value="1"/>
</dbReference>
<dbReference type="Gene3D" id="3.40.50.720">
    <property type="entry name" value="NAD(P)-binding Rossmann-like Domain"/>
    <property type="match status" value="1"/>
</dbReference>
<comment type="caution">
    <text evidence="4">The sequence shown here is derived from an EMBL/GenBank/DDBJ whole genome shotgun (WGS) entry which is preliminary data.</text>
</comment>
<dbReference type="InterPro" id="IPR020904">
    <property type="entry name" value="Sc_DH/Rdtase_CS"/>
</dbReference>
<dbReference type="AlphaFoldDB" id="A0AA38M1A9"/>
<dbReference type="FunFam" id="3.40.50.720:FF:000047">
    <property type="entry name" value="NADP-dependent L-serine/L-allo-threonine dehydrogenase"/>
    <property type="match status" value="1"/>
</dbReference>
<evidence type="ECO:0000256" key="2">
    <source>
        <dbReference type="ARBA" id="ARBA00023002"/>
    </source>
</evidence>
<dbReference type="InterPro" id="IPR036291">
    <property type="entry name" value="NAD(P)-bd_dom_sf"/>
</dbReference>
<dbReference type="GO" id="GO:0016616">
    <property type="term" value="F:oxidoreductase activity, acting on the CH-OH group of donors, NAD or NADP as acceptor"/>
    <property type="evidence" value="ECO:0007669"/>
    <property type="project" value="UniProtKB-ARBA"/>
</dbReference>
<dbReference type="PANTHER" id="PTHR43115:SF4">
    <property type="entry name" value="DEHYDROGENASE_REDUCTASE SDR FAMILY MEMBER 11"/>
    <property type="match status" value="1"/>
</dbReference>
<dbReference type="InterPro" id="IPR002347">
    <property type="entry name" value="SDR_fam"/>
</dbReference>
<reference evidence="4" key="1">
    <citation type="journal article" date="2023" name="G3 (Bethesda)">
        <title>Whole genome assemblies of Zophobas morio and Tenebrio molitor.</title>
        <authorList>
            <person name="Kaur S."/>
            <person name="Stinson S.A."/>
            <person name="diCenzo G.C."/>
        </authorList>
    </citation>
    <scope>NUCLEOTIDE SEQUENCE</scope>
    <source>
        <strain evidence="4">QUZm001</strain>
    </source>
</reference>
<evidence type="ECO:0008006" key="6">
    <source>
        <dbReference type="Google" id="ProtNLM"/>
    </source>
</evidence>
<protein>
    <recommendedName>
        <fullName evidence="6">Dehydrogenase/reductase SDR family member 11</fullName>
    </recommendedName>
</protein>
<dbReference type="Pfam" id="PF00106">
    <property type="entry name" value="adh_short"/>
    <property type="match status" value="1"/>
</dbReference>
<evidence type="ECO:0000313" key="5">
    <source>
        <dbReference type="Proteomes" id="UP001168821"/>
    </source>
</evidence>
<name>A0AA38M1A9_9CUCU</name>
<evidence type="ECO:0000256" key="3">
    <source>
        <dbReference type="RuleBase" id="RU000363"/>
    </source>
</evidence>
<proteinExistence type="inferred from homology"/>
<dbReference type="PROSITE" id="PS00061">
    <property type="entry name" value="ADH_SHORT"/>
    <property type="match status" value="1"/>
</dbReference>
<evidence type="ECO:0000256" key="1">
    <source>
        <dbReference type="ARBA" id="ARBA00006484"/>
    </source>
</evidence>
<evidence type="ECO:0000313" key="4">
    <source>
        <dbReference type="EMBL" id="KAJ3630068.1"/>
    </source>
</evidence>
<dbReference type="Proteomes" id="UP001168821">
    <property type="component" value="Unassembled WGS sequence"/>
</dbReference>
<dbReference type="PANTHER" id="PTHR43115">
    <property type="entry name" value="DEHYDROGENASE/REDUCTASE SDR FAMILY MEMBER 11"/>
    <property type="match status" value="1"/>
</dbReference>
<accession>A0AA38M1A9</accession>
<keyword evidence="5" id="KW-1185">Reference proteome</keyword>
<sequence length="255" mass="27692">MVLSMDRWVGKVAIVTGASSGIGAAIADALVEKGLIVLGVARRSERVEERAKQLSGKKGKLHAIKADFAKEEDILTVFKWAKDNLGPVHILINNAGKGSNSNLTEGKTEEWKSIFDLNVLGLCIATREAVKVMKENKINGHIIHVNSVLGHKIISAPNLNIYPASKFAVTALTETLRQELNHQGLKIKITSVSPGMVESEMTTLNPNLTPDRQAMFEKMPSLKSEDIADGVVYALSTPEHVQVHELTIKPVGEGF</sequence>
<dbReference type="PRINTS" id="PR00081">
    <property type="entry name" value="GDHRDH"/>
</dbReference>
<dbReference type="PRINTS" id="PR00080">
    <property type="entry name" value="SDRFAMILY"/>
</dbReference>
<gene>
    <name evidence="4" type="ORF">Zmor_027100</name>
</gene>